<dbReference type="EMBL" id="LJEB01000035">
    <property type="protein sequence ID" value="KPR55865.1"/>
    <property type="molecule type" value="Genomic_DNA"/>
</dbReference>
<feature type="domain" description="Phage tail fibre protein N-terminal" evidence="4">
    <location>
        <begin position="1"/>
        <end position="150"/>
    </location>
</feature>
<dbReference type="InterPro" id="IPR037053">
    <property type="entry name" value="Phage_tail_collar_dom_sf"/>
</dbReference>
<dbReference type="GO" id="GO:0046718">
    <property type="term" value="P:symbiont entry into host cell"/>
    <property type="evidence" value="ECO:0007669"/>
    <property type="project" value="InterPro"/>
</dbReference>
<feature type="compositionally biased region" description="Polar residues" evidence="3">
    <location>
        <begin position="178"/>
        <end position="193"/>
    </location>
</feature>
<gene>
    <name evidence="5" type="ORF">AN672_09235</name>
</gene>
<dbReference type="PANTHER" id="PTHR35191:SF1">
    <property type="entry name" value="PROPHAGE SIDE TAIL FIBER PROTEIN HOMOLOG STFQ-RELATED"/>
    <property type="match status" value="1"/>
</dbReference>
<evidence type="ECO:0000256" key="1">
    <source>
        <dbReference type="ARBA" id="ARBA00004328"/>
    </source>
</evidence>
<evidence type="ECO:0000256" key="2">
    <source>
        <dbReference type="ARBA" id="ARBA00022581"/>
    </source>
</evidence>
<organism evidence="5 6">
    <name type="scientific">Citrobacter freundii</name>
    <dbReference type="NCBI Taxonomy" id="546"/>
    <lineage>
        <taxon>Bacteria</taxon>
        <taxon>Pseudomonadati</taxon>
        <taxon>Pseudomonadota</taxon>
        <taxon>Gammaproteobacteria</taxon>
        <taxon>Enterobacterales</taxon>
        <taxon>Enterobacteriaceae</taxon>
        <taxon>Citrobacter</taxon>
        <taxon>Citrobacter freundii complex</taxon>
    </lineage>
</organism>
<dbReference type="SUPFAM" id="SSF88874">
    <property type="entry name" value="Receptor-binding domain of short tail fibre protein gp12"/>
    <property type="match status" value="1"/>
</dbReference>
<protein>
    <submittedName>
        <fullName evidence="5">Phage tail protein</fullName>
    </submittedName>
</protein>
<evidence type="ECO:0000313" key="5">
    <source>
        <dbReference type="EMBL" id="KPR55865.1"/>
    </source>
</evidence>
<evidence type="ECO:0000256" key="3">
    <source>
        <dbReference type="SAM" id="MobiDB-lite"/>
    </source>
</evidence>
<keyword evidence="2" id="KW-0945">Host-virus interaction</keyword>
<proteinExistence type="predicted"/>
<comment type="subcellular location">
    <subcellularLocation>
        <location evidence="1">Virion</location>
    </subcellularLocation>
</comment>
<dbReference type="InterPro" id="IPR022225">
    <property type="entry name" value="Phage_tail_fibre_N"/>
</dbReference>
<dbReference type="Proteomes" id="UP000050520">
    <property type="component" value="Unassembled WGS sequence"/>
</dbReference>
<reference evidence="5 6" key="2">
    <citation type="journal article" date="2017" name="PLoS ONE">
        <title>Genomic and phenotypic characterisation of fluoroquinolone resistance mechanisms in Enterobacteriaceae in Durban, South Africa.</title>
        <authorList>
            <person name="Osei Sekyere J."/>
            <person name="Amoako D.G."/>
        </authorList>
    </citation>
    <scope>NUCLEOTIDE SEQUENCE [LARGE SCALE GENOMIC DNA]</scope>
    <source>
        <strain evidence="5 6">ST62:944112508</strain>
    </source>
</reference>
<evidence type="ECO:0000313" key="6">
    <source>
        <dbReference type="Proteomes" id="UP000050520"/>
    </source>
</evidence>
<dbReference type="Pfam" id="PF12571">
    <property type="entry name" value="Phage_tail_fib"/>
    <property type="match status" value="1"/>
</dbReference>
<sequence>MATKYLALLTNIGAAKLAKATALGTKVEITQLAVGDGNGVLPTPNPAQTALVHELRRAPLNMLTVDPANASQIIAEQVIPEDVGGWWIREIGLFDKDGDMVAIANCAETYKPQLQEGSGRVQVIRVILIVSSTEAVTLKIDPAVVLATRQYVDNKIIEVKSYADELMRTHEQSRNHPDATTSAKGFTQLNSSVTDDRETQSATPKAVKIAMDNANARLAKDRNLADLPNPALARQNLQLGDSSTKNTGTTANTVAAGDDARITGAMQKSQNGADIPDVAKFLQNLHLEELPNFAKYGAPMIGELIEWPSDKMPNEIYPDMKMEFIPYIGQSFDPVKYPLLATLHPNLRLPADMRANVARGWDWGRGIDAGRALMSAQDDAMQRITGELTDMCSGDSLQATGALTITAKPAQHWYAAATVSSAYLYYRAIGFDNASVARTANENRMKNVAWNMIVRAK</sequence>
<reference evidence="6" key="1">
    <citation type="submission" date="2015-09" db="EMBL/GenBank/DDBJ databases">
        <title>Prevalence of NDMs in South Africa.</title>
        <authorList>
            <person name="Osei Sekyere J."/>
            <person name="Govinden U."/>
            <person name="Essack S."/>
            <person name="Haldorsen B."/>
            <person name="Samuelsen O."/>
            <person name="Aasnaes B."/>
            <person name="Sundsfjord A."/>
        </authorList>
    </citation>
    <scope>NUCLEOTIDE SEQUENCE [LARGE SCALE GENOMIC DNA]</scope>
    <source>
        <strain evidence="6">ST62:944112508</strain>
    </source>
</reference>
<dbReference type="GO" id="GO:0019062">
    <property type="term" value="P:virion attachment to host cell"/>
    <property type="evidence" value="ECO:0007669"/>
    <property type="project" value="InterPro"/>
</dbReference>
<dbReference type="Pfam" id="PF03406">
    <property type="entry name" value="Phage_fiber_2"/>
    <property type="match status" value="1"/>
</dbReference>
<name>A0AA40TKV1_CITFR</name>
<dbReference type="InterPro" id="IPR051934">
    <property type="entry name" value="Phage_Tail_Fiber_Structural"/>
</dbReference>
<accession>A0AA40TKV1</accession>
<feature type="region of interest" description="Disordered" evidence="3">
    <location>
        <begin position="169"/>
        <end position="204"/>
    </location>
</feature>
<dbReference type="RefSeq" id="WP_057063488.1">
    <property type="nucleotide sequence ID" value="NZ_JADVHE010000002.1"/>
</dbReference>
<dbReference type="PANTHER" id="PTHR35191">
    <property type="entry name" value="PROPHAGE SIDE TAIL FIBER PROTEIN HOMOLOG STFQ-RELATED"/>
    <property type="match status" value="1"/>
</dbReference>
<evidence type="ECO:0000259" key="4">
    <source>
        <dbReference type="Pfam" id="PF12571"/>
    </source>
</evidence>
<comment type="caution">
    <text evidence="5">The sequence shown here is derived from an EMBL/GenBank/DDBJ whole genome shotgun (WGS) entry which is preliminary data.</text>
</comment>
<dbReference type="AlphaFoldDB" id="A0AA40TKV1"/>
<dbReference type="Gene3D" id="3.90.1340.10">
    <property type="entry name" value="Phage tail collar domain"/>
    <property type="match status" value="1"/>
</dbReference>
<dbReference type="InterPro" id="IPR005068">
    <property type="entry name" value="Phage_lambda_Stf-r2"/>
</dbReference>